<evidence type="ECO:0000313" key="2">
    <source>
        <dbReference type="Proteomes" id="UP000694388"/>
    </source>
</evidence>
<name>A0A8C4N3R5_EPTBU</name>
<protein>
    <recommendedName>
        <fullName evidence="3">Transposase</fullName>
    </recommendedName>
</protein>
<reference evidence="1" key="2">
    <citation type="submission" date="2025-09" db="UniProtKB">
        <authorList>
            <consortium name="Ensembl"/>
        </authorList>
    </citation>
    <scope>IDENTIFICATION</scope>
</reference>
<keyword evidence="2" id="KW-1185">Reference proteome</keyword>
<dbReference type="Gene3D" id="3.30.420.10">
    <property type="entry name" value="Ribonuclease H-like superfamily/Ribonuclease H"/>
    <property type="match status" value="1"/>
</dbReference>
<organism evidence="1 2">
    <name type="scientific">Eptatretus burgeri</name>
    <name type="common">Inshore hagfish</name>
    <dbReference type="NCBI Taxonomy" id="7764"/>
    <lineage>
        <taxon>Eukaryota</taxon>
        <taxon>Metazoa</taxon>
        <taxon>Chordata</taxon>
        <taxon>Craniata</taxon>
        <taxon>Vertebrata</taxon>
        <taxon>Cyclostomata</taxon>
        <taxon>Myxini</taxon>
        <taxon>Myxiniformes</taxon>
        <taxon>Myxinidae</taxon>
        <taxon>Eptatretinae</taxon>
        <taxon>Eptatretus</taxon>
    </lineage>
</organism>
<evidence type="ECO:0000313" key="1">
    <source>
        <dbReference type="Ensembl" id="ENSEBUP00000001752.1"/>
    </source>
</evidence>
<dbReference type="AlphaFoldDB" id="A0A8C4N3R5"/>
<dbReference type="InterPro" id="IPR036397">
    <property type="entry name" value="RNaseH_sf"/>
</dbReference>
<dbReference type="OMA" id="RNITELW"/>
<reference evidence="1" key="1">
    <citation type="submission" date="2025-08" db="UniProtKB">
        <authorList>
            <consortium name="Ensembl"/>
        </authorList>
    </citation>
    <scope>IDENTIFICATION</scope>
</reference>
<accession>A0A8C4N3R5</accession>
<dbReference type="GeneTree" id="ENSGT00970000193706"/>
<sequence length="150" mass="16726">MGKQKHLSGFKRGMIVGARLSGSSLNEVAALTNVSIKTVSQLAMTTQARKRIHYIVSSNKCATVAQITEIFNSGQDKPISTRTMRRELQKQRIMDRTQLPSSLEQLHTALLDEWHKIPPEVYVHAVQSMPHRITVVIQAKGGPTQTKVIL</sequence>
<evidence type="ECO:0008006" key="3">
    <source>
        <dbReference type="Google" id="ProtNLM"/>
    </source>
</evidence>
<proteinExistence type="predicted"/>
<dbReference type="Ensembl" id="ENSEBUT00000002086.1">
    <property type="protein sequence ID" value="ENSEBUP00000001752.1"/>
    <property type="gene ID" value="ENSEBUG00000001425.1"/>
</dbReference>
<dbReference type="GO" id="GO:0003676">
    <property type="term" value="F:nucleic acid binding"/>
    <property type="evidence" value="ECO:0007669"/>
    <property type="project" value="InterPro"/>
</dbReference>
<dbReference type="Proteomes" id="UP000694388">
    <property type="component" value="Unplaced"/>
</dbReference>